<accession>A0AAV4DGZ5</accession>
<dbReference type="GO" id="GO:0005737">
    <property type="term" value="C:cytoplasm"/>
    <property type="evidence" value="ECO:0007669"/>
    <property type="project" value="TreeGrafter"/>
</dbReference>
<organism evidence="2 3">
    <name type="scientific">Plakobranchus ocellatus</name>
    <dbReference type="NCBI Taxonomy" id="259542"/>
    <lineage>
        <taxon>Eukaryota</taxon>
        <taxon>Metazoa</taxon>
        <taxon>Spiralia</taxon>
        <taxon>Lophotrochozoa</taxon>
        <taxon>Mollusca</taxon>
        <taxon>Gastropoda</taxon>
        <taxon>Heterobranchia</taxon>
        <taxon>Euthyneura</taxon>
        <taxon>Panpulmonata</taxon>
        <taxon>Sacoglossa</taxon>
        <taxon>Placobranchoidea</taxon>
        <taxon>Plakobranchidae</taxon>
        <taxon>Plakobranchus</taxon>
    </lineage>
</organism>
<dbReference type="PROSITE" id="PS50143">
    <property type="entry name" value="BIR_REPEAT_2"/>
    <property type="match status" value="2"/>
</dbReference>
<dbReference type="CDD" id="cd00022">
    <property type="entry name" value="BIR"/>
    <property type="match status" value="1"/>
</dbReference>
<sequence length="266" mass="29458">MATGTSPEWYEESWRRDSFSNYPSNAVKSPFSLAAAGFIYIGNGCNDIVSCYFCKKLKSGWTEDEDIEAVHRRMSPDCPMVTGSACGNIPSNNYPEPGDSGLPEHSRIRNRHTVLSRGEFANTSRSEGMPTTNRTEPQTRSGRNMASGHSQGNSDSGIHRPRLSGSADSANSANPPRALQRQTYRGLGINMRLPLKNEYADRTRRLETFGAWPADHPMPAEHLADAGLVYAGKLPYGFYMCFLNYNKSLGGLVVQSLRDIRSLRIK</sequence>
<gene>
    <name evidence="2" type="ORF">PoB_006981000</name>
</gene>
<dbReference type="Proteomes" id="UP000735302">
    <property type="component" value="Unassembled WGS sequence"/>
</dbReference>
<evidence type="ECO:0000313" key="2">
    <source>
        <dbReference type="EMBL" id="GFO43305.1"/>
    </source>
</evidence>
<proteinExistence type="predicted"/>
<dbReference type="SMART" id="SM00238">
    <property type="entry name" value="BIR"/>
    <property type="match status" value="1"/>
</dbReference>
<dbReference type="InterPro" id="IPR050784">
    <property type="entry name" value="IAP"/>
</dbReference>
<dbReference type="SUPFAM" id="SSF57924">
    <property type="entry name" value="Inhibitor of apoptosis (IAP) repeat"/>
    <property type="match status" value="2"/>
</dbReference>
<dbReference type="AlphaFoldDB" id="A0AAV4DGZ5"/>
<dbReference type="Gene3D" id="1.10.1170.10">
    <property type="entry name" value="Inhibitor Of Apoptosis Protein (2mihbC-IAP-1), Chain A"/>
    <property type="match status" value="2"/>
</dbReference>
<dbReference type="EMBL" id="BLXT01007869">
    <property type="protein sequence ID" value="GFO43305.1"/>
    <property type="molecule type" value="Genomic_DNA"/>
</dbReference>
<dbReference type="PANTHER" id="PTHR10044">
    <property type="entry name" value="INHIBITOR OF APOPTOSIS"/>
    <property type="match status" value="1"/>
</dbReference>
<dbReference type="PANTHER" id="PTHR10044:SF139">
    <property type="entry name" value="DEATH-ASSOCIATED INHIBITOR OF APOPTOSIS 2"/>
    <property type="match status" value="1"/>
</dbReference>
<protein>
    <submittedName>
        <fullName evidence="2">Inhibitor of apoptosis protein</fullName>
    </submittedName>
</protein>
<dbReference type="InterPro" id="IPR001370">
    <property type="entry name" value="BIR_rpt"/>
</dbReference>
<reference evidence="2 3" key="1">
    <citation type="journal article" date="2021" name="Elife">
        <title>Chloroplast acquisition without the gene transfer in kleptoplastic sea slugs, Plakobranchus ocellatus.</title>
        <authorList>
            <person name="Maeda T."/>
            <person name="Takahashi S."/>
            <person name="Yoshida T."/>
            <person name="Shimamura S."/>
            <person name="Takaki Y."/>
            <person name="Nagai Y."/>
            <person name="Toyoda A."/>
            <person name="Suzuki Y."/>
            <person name="Arimoto A."/>
            <person name="Ishii H."/>
            <person name="Satoh N."/>
            <person name="Nishiyama T."/>
            <person name="Hasebe M."/>
            <person name="Maruyama T."/>
            <person name="Minagawa J."/>
            <person name="Obokata J."/>
            <person name="Shigenobu S."/>
        </authorList>
    </citation>
    <scope>NUCLEOTIDE SEQUENCE [LARGE SCALE GENOMIC DNA]</scope>
</reference>
<dbReference type="GO" id="GO:0005634">
    <property type="term" value="C:nucleus"/>
    <property type="evidence" value="ECO:0007669"/>
    <property type="project" value="TreeGrafter"/>
</dbReference>
<keyword evidence="3" id="KW-1185">Reference proteome</keyword>
<feature type="region of interest" description="Disordered" evidence="1">
    <location>
        <begin position="112"/>
        <end position="185"/>
    </location>
</feature>
<evidence type="ECO:0000256" key="1">
    <source>
        <dbReference type="SAM" id="MobiDB-lite"/>
    </source>
</evidence>
<feature type="compositionally biased region" description="Polar residues" evidence="1">
    <location>
        <begin position="121"/>
        <end position="156"/>
    </location>
</feature>
<comment type="caution">
    <text evidence="2">The sequence shown here is derived from an EMBL/GenBank/DDBJ whole genome shotgun (WGS) entry which is preliminary data.</text>
</comment>
<dbReference type="Pfam" id="PF00653">
    <property type="entry name" value="BIR"/>
    <property type="match status" value="1"/>
</dbReference>
<evidence type="ECO:0000313" key="3">
    <source>
        <dbReference type="Proteomes" id="UP000735302"/>
    </source>
</evidence>
<name>A0AAV4DGZ5_9GAST</name>